<dbReference type="EMBL" id="BAND01000032">
    <property type="protein sequence ID" value="GAJ28626.1"/>
    <property type="molecule type" value="Genomic_DNA"/>
</dbReference>
<reference evidence="3" key="1">
    <citation type="journal article" date="2014" name="FEMS Microbiol. Lett.">
        <title>Draft Genomic DNA Sequence of the Facultatively Methylotrophic Bacterium Acidomonas methanolica type strain MB58.</title>
        <authorList>
            <person name="Higashiura N."/>
            <person name="Hadano H."/>
            <person name="Hirakawa H."/>
            <person name="Matsutani M."/>
            <person name="Takabe S."/>
            <person name="Matsushita K."/>
            <person name="Azuma Y."/>
        </authorList>
    </citation>
    <scope>NUCLEOTIDE SEQUENCE [LARGE SCALE GENOMIC DNA]</scope>
    <source>
        <strain evidence="3">MB58</strain>
    </source>
</reference>
<feature type="domain" description="Carboxymuconolactone decarboxylase-like" evidence="1">
    <location>
        <begin position="33"/>
        <end position="110"/>
    </location>
</feature>
<evidence type="ECO:0000313" key="3">
    <source>
        <dbReference type="Proteomes" id="UP000019760"/>
    </source>
</evidence>
<keyword evidence="2" id="KW-0560">Oxidoreductase</keyword>
<protein>
    <submittedName>
        <fullName evidence="2">Alkylhydroperoxidase AhpD</fullName>
    </submittedName>
</protein>
<comment type="caution">
    <text evidence="2">The sequence shown here is derived from an EMBL/GenBank/DDBJ whole genome shotgun (WGS) entry which is preliminary data.</text>
</comment>
<evidence type="ECO:0000313" key="2">
    <source>
        <dbReference type="EMBL" id="GAJ28626.1"/>
    </source>
</evidence>
<dbReference type="InterPro" id="IPR029032">
    <property type="entry name" value="AhpD-like"/>
</dbReference>
<dbReference type="InterPro" id="IPR004675">
    <property type="entry name" value="AhpD_core"/>
</dbReference>
<dbReference type="Proteomes" id="UP000019760">
    <property type="component" value="Unassembled WGS sequence"/>
</dbReference>
<gene>
    <name evidence="2" type="ORF">Amme_032_004</name>
</gene>
<dbReference type="GO" id="GO:0051920">
    <property type="term" value="F:peroxiredoxin activity"/>
    <property type="evidence" value="ECO:0007669"/>
    <property type="project" value="InterPro"/>
</dbReference>
<name>A0A023D497_ACIMT</name>
<dbReference type="InterPro" id="IPR003779">
    <property type="entry name" value="CMD-like"/>
</dbReference>
<sequence length="113" mass="11943">MPGPFSRKGALDMYDMKNLEKLQTMNTAAEPGMKAFWSFNEAAFAPGALDVLTKELIALGVALTTQCPYCIELHTQAARKAGATDAQLSETGLVAAAIRAGGAITHATHMFKG</sequence>
<dbReference type="PANTHER" id="PTHR33930:SF2">
    <property type="entry name" value="BLR3452 PROTEIN"/>
    <property type="match status" value="1"/>
</dbReference>
<keyword evidence="3" id="KW-1185">Reference proteome</keyword>
<accession>A0A023D497</accession>
<dbReference type="Gene3D" id="1.20.1290.10">
    <property type="entry name" value="AhpD-like"/>
    <property type="match status" value="1"/>
</dbReference>
<dbReference type="NCBIfam" id="TIGR00778">
    <property type="entry name" value="ahpD_dom"/>
    <property type="match status" value="1"/>
</dbReference>
<keyword evidence="2" id="KW-0575">Peroxidase</keyword>
<dbReference type="Pfam" id="PF02627">
    <property type="entry name" value="CMD"/>
    <property type="match status" value="1"/>
</dbReference>
<reference evidence="2 3" key="2">
    <citation type="journal article" date="2014" name="FEMS Microbiol. Lett.">
        <title>Draft genomic DNA sequence of the facultatively methylotrophic bacterium Acidomonas methanolica type strain MB58.</title>
        <authorList>
            <person name="Higashiura N."/>
            <person name="Hadano H."/>
            <person name="Hirakawa H."/>
            <person name="Matsutani M."/>
            <person name="Takabe S."/>
            <person name="Matsushita K."/>
            <person name="Azuma Y."/>
        </authorList>
    </citation>
    <scope>NUCLEOTIDE SEQUENCE [LARGE SCALE GENOMIC DNA]</scope>
    <source>
        <strain evidence="2 3">MB58</strain>
    </source>
</reference>
<dbReference type="PANTHER" id="PTHR33930">
    <property type="entry name" value="ALKYL HYDROPEROXIDE REDUCTASE AHPD"/>
    <property type="match status" value="1"/>
</dbReference>
<proteinExistence type="predicted"/>
<organism evidence="2 3">
    <name type="scientific">Acidomonas methanolica NBRC 104435</name>
    <dbReference type="NCBI Taxonomy" id="1231351"/>
    <lineage>
        <taxon>Bacteria</taxon>
        <taxon>Pseudomonadati</taxon>
        <taxon>Pseudomonadota</taxon>
        <taxon>Alphaproteobacteria</taxon>
        <taxon>Acetobacterales</taxon>
        <taxon>Acetobacteraceae</taxon>
        <taxon>Acidomonas</taxon>
    </lineage>
</organism>
<dbReference type="AlphaFoldDB" id="A0A023D497"/>
<dbReference type="SUPFAM" id="SSF69118">
    <property type="entry name" value="AhpD-like"/>
    <property type="match status" value="1"/>
</dbReference>
<evidence type="ECO:0000259" key="1">
    <source>
        <dbReference type="Pfam" id="PF02627"/>
    </source>
</evidence>